<dbReference type="FunFam" id="3.40.50.1170:FF:000001">
    <property type="entry name" value="L-asparaginase 2"/>
    <property type="match status" value="1"/>
</dbReference>
<dbReference type="InterPro" id="IPR040919">
    <property type="entry name" value="Asparaginase_C"/>
</dbReference>
<evidence type="ECO:0000256" key="9">
    <source>
        <dbReference type="PIRSR" id="PIRSR001220-1"/>
    </source>
</evidence>
<dbReference type="GO" id="GO:0006528">
    <property type="term" value="P:asparagine metabolic process"/>
    <property type="evidence" value="ECO:0007669"/>
    <property type="project" value="InterPro"/>
</dbReference>
<dbReference type="GO" id="GO:0050417">
    <property type="term" value="F:glutamin-(asparagin-)ase activity"/>
    <property type="evidence" value="ECO:0007669"/>
    <property type="project" value="UniProtKB-EC"/>
</dbReference>
<dbReference type="NCBIfam" id="TIGR00520">
    <property type="entry name" value="asnASE_II"/>
    <property type="match status" value="1"/>
</dbReference>
<comment type="similarity">
    <text evidence="1 13">Belongs to the asparaginase 1 family.</text>
</comment>
<dbReference type="InterPro" id="IPR006034">
    <property type="entry name" value="Asparaginase/glutaminase-like"/>
</dbReference>
<dbReference type="PROSITE" id="PS00917">
    <property type="entry name" value="ASN_GLN_ASE_2"/>
    <property type="match status" value="1"/>
</dbReference>
<feature type="active site" description="O-isoaspartyl threonine intermediate" evidence="9">
    <location>
        <position position="48"/>
    </location>
</feature>
<keyword evidence="14" id="KW-0732">Signal</keyword>
<gene>
    <name evidence="17" type="ORF">KPSA1_01350</name>
</gene>
<dbReference type="PANTHER" id="PTHR11707">
    <property type="entry name" value="L-ASPARAGINASE"/>
    <property type="match status" value="1"/>
</dbReference>
<dbReference type="RefSeq" id="WP_220034561.1">
    <property type="nucleotide sequence ID" value="NZ_AP019411.1"/>
</dbReference>
<dbReference type="Proteomes" id="UP000247480">
    <property type="component" value="Unassembled WGS sequence"/>
</dbReference>
<evidence type="ECO:0000256" key="1">
    <source>
        <dbReference type="ARBA" id="ARBA00010518"/>
    </source>
</evidence>
<dbReference type="GO" id="GO:0016740">
    <property type="term" value="F:transferase activity"/>
    <property type="evidence" value="ECO:0007669"/>
    <property type="project" value="UniProtKB-KW"/>
</dbReference>
<name>A0A2V0Q5N0_PSESF</name>
<dbReference type="EC" id="3.5.1.38" evidence="5"/>
<feature type="chain" id="PRO_5016065555" description="Glutaminase-asparaginase" evidence="14">
    <location>
        <begin position="35"/>
        <end position="356"/>
    </location>
</feature>
<dbReference type="PIRSF" id="PIRSF500176">
    <property type="entry name" value="L_ASNase"/>
    <property type="match status" value="1"/>
</dbReference>
<dbReference type="PIRSF" id="PIRSF001220">
    <property type="entry name" value="L-ASNase_gatD"/>
    <property type="match status" value="1"/>
</dbReference>
<comment type="catalytic activity">
    <reaction evidence="3">
        <text>L-asparagine + H2O = L-aspartate + NH4(+)</text>
        <dbReference type="Rhea" id="RHEA:21016"/>
        <dbReference type="ChEBI" id="CHEBI:15377"/>
        <dbReference type="ChEBI" id="CHEBI:28938"/>
        <dbReference type="ChEBI" id="CHEBI:29991"/>
        <dbReference type="ChEBI" id="CHEBI:58048"/>
        <dbReference type="EC" id="3.5.1.38"/>
    </reaction>
</comment>
<dbReference type="EMBL" id="BGJZ01000065">
    <property type="protein sequence ID" value="GBH07986.1"/>
    <property type="molecule type" value="Genomic_DNA"/>
</dbReference>
<evidence type="ECO:0000256" key="10">
    <source>
        <dbReference type="PIRSR" id="PIRSR001220-2"/>
    </source>
</evidence>
<dbReference type="InterPro" id="IPR004550">
    <property type="entry name" value="AsnASE_II"/>
</dbReference>
<evidence type="ECO:0000256" key="2">
    <source>
        <dbReference type="ARBA" id="ARBA00022801"/>
    </source>
</evidence>
<evidence type="ECO:0000256" key="12">
    <source>
        <dbReference type="PROSITE-ProRule" id="PRU10100"/>
    </source>
</evidence>
<keyword evidence="2" id="KW-0378">Hydrolase</keyword>
<feature type="active site" evidence="12">
    <location>
        <position position="128"/>
    </location>
</feature>
<evidence type="ECO:0000259" key="16">
    <source>
        <dbReference type="Pfam" id="PF17763"/>
    </source>
</evidence>
<reference evidence="17 18" key="1">
    <citation type="submission" date="2018-04" db="EMBL/GenBank/DDBJ databases">
        <title>Draft genome sequence of Pseudomonas syringae pv. actinidiae biovar 1 strains isolated from kiwifruit in Kagawa prefecture.</title>
        <authorList>
            <person name="Tabuchi M."/>
            <person name="Saito M."/>
            <person name="Fujiwara S."/>
            <person name="Sasa N."/>
            <person name="Akimitsu K."/>
            <person name="Gomi K."/>
            <person name="Konishi-Sugita S."/>
            <person name="Hamano K."/>
            <person name="Kataoka I."/>
        </authorList>
    </citation>
    <scope>NUCLEOTIDE SEQUENCE [LARGE SCALE GENOMIC DNA]</scope>
    <source>
        <strain evidence="17 18">MAFF212206</strain>
    </source>
</reference>
<sequence>MNFIVWSTTLNLASRLLASVSLAALLPLAISVQAAPLPEVKIFATGGTISGGSASKVDTTKYKDGQFNVDALIDALPELKDIAKVSGEQVVNVSSEDVDVPTLLKLSASINTSLADSAIAGAVVTHGTDTLEETAFFLDLTVNSSKPVVVVGSMRPATAVSADGPMNLLEAVSLASSAQAKDRGVLVALNDRIGSAAYTTKTNSTTVDTFKAIEQGYLGMFIGVQPKFYYPAVRPLHQPHFDVSKAQSLPKVVIMYGHQDQDDLFVRTAIANGVKGIVMDGTGNGDVPKRAMDAVKEAIAKGIPVIMASRTGSGLVSEKEVGIGSGFYNAQKARILLMLALNQGDSMDKIRSYFEN</sequence>
<protein>
    <recommendedName>
        <fullName evidence="6">Glutaminase-asparaginase</fullName>
        <ecNumber evidence="5">3.5.1.38</ecNumber>
    </recommendedName>
    <alternativeName>
        <fullName evidence="8">L-ASNase/L-GLNase</fullName>
    </alternativeName>
    <alternativeName>
        <fullName evidence="7">L-asparagine/L-glutamine amidohydrolase</fullName>
    </alternativeName>
</protein>
<evidence type="ECO:0000256" key="6">
    <source>
        <dbReference type="ARBA" id="ARBA00070898"/>
    </source>
</evidence>
<comment type="caution">
    <text evidence="17">The sequence shown here is derived from an EMBL/GenBank/DDBJ whole genome shotgun (WGS) entry which is preliminary data.</text>
</comment>
<evidence type="ECO:0000256" key="13">
    <source>
        <dbReference type="RuleBase" id="RU004456"/>
    </source>
</evidence>
<feature type="signal peptide" evidence="14">
    <location>
        <begin position="1"/>
        <end position="34"/>
    </location>
</feature>
<evidence type="ECO:0000256" key="5">
    <source>
        <dbReference type="ARBA" id="ARBA00066751"/>
    </source>
</evidence>
<evidence type="ECO:0000256" key="4">
    <source>
        <dbReference type="ARBA" id="ARBA00052564"/>
    </source>
</evidence>
<feature type="binding site" evidence="10">
    <location>
        <begin position="128"/>
        <end position="129"/>
    </location>
    <ligand>
        <name>substrate</name>
    </ligand>
</feature>
<dbReference type="InterPro" id="IPR027474">
    <property type="entry name" value="L-asparaginase_N"/>
</dbReference>
<dbReference type="PROSITE" id="PS00144">
    <property type="entry name" value="ASN_GLN_ASE_1"/>
    <property type="match status" value="1"/>
</dbReference>
<evidence type="ECO:0000256" key="7">
    <source>
        <dbReference type="ARBA" id="ARBA00083270"/>
    </source>
</evidence>
<feature type="active site" evidence="11">
    <location>
        <position position="48"/>
    </location>
</feature>
<dbReference type="PRINTS" id="PR00139">
    <property type="entry name" value="ASNGLNASE"/>
</dbReference>
<evidence type="ECO:0000256" key="11">
    <source>
        <dbReference type="PROSITE-ProRule" id="PRU10099"/>
    </source>
</evidence>
<feature type="binding site" evidence="10">
    <location>
        <position position="95"/>
    </location>
    <ligand>
        <name>substrate</name>
    </ligand>
</feature>
<evidence type="ECO:0000313" key="18">
    <source>
        <dbReference type="Proteomes" id="UP000247480"/>
    </source>
</evidence>
<dbReference type="PROSITE" id="PS51732">
    <property type="entry name" value="ASN_GLN_ASE_3"/>
    <property type="match status" value="1"/>
</dbReference>
<dbReference type="InterPro" id="IPR036152">
    <property type="entry name" value="Asp/glu_Ase-like_sf"/>
</dbReference>
<dbReference type="PANTHER" id="PTHR11707:SF28">
    <property type="entry name" value="60 KDA LYSOPHOSPHOLIPASE"/>
    <property type="match status" value="1"/>
</dbReference>
<dbReference type="AlphaFoldDB" id="A0A2V0Q5N0"/>
<dbReference type="InterPro" id="IPR037152">
    <property type="entry name" value="L-asparaginase_N_sf"/>
</dbReference>
<comment type="catalytic activity">
    <reaction evidence="4">
        <text>L-glutamine + H2O = L-glutamate + NH4(+)</text>
        <dbReference type="Rhea" id="RHEA:15889"/>
        <dbReference type="ChEBI" id="CHEBI:15377"/>
        <dbReference type="ChEBI" id="CHEBI:28938"/>
        <dbReference type="ChEBI" id="CHEBI:29985"/>
        <dbReference type="ChEBI" id="CHEBI:58359"/>
        <dbReference type="EC" id="3.5.1.38"/>
    </reaction>
</comment>
<dbReference type="InterPro" id="IPR027473">
    <property type="entry name" value="L-asparaginase_C"/>
</dbReference>
<dbReference type="SMART" id="SM00870">
    <property type="entry name" value="Asparaginase"/>
    <property type="match status" value="1"/>
</dbReference>
<dbReference type="Gene3D" id="3.40.50.40">
    <property type="match status" value="1"/>
</dbReference>
<organism evidence="17 18">
    <name type="scientific">Pseudomonas syringae pv. actinidiae</name>
    <dbReference type="NCBI Taxonomy" id="103796"/>
    <lineage>
        <taxon>Bacteria</taxon>
        <taxon>Pseudomonadati</taxon>
        <taxon>Pseudomonadota</taxon>
        <taxon>Gammaproteobacteria</taxon>
        <taxon>Pseudomonadales</taxon>
        <taxon>Pseudomonadaceae</taxon>
        <taxon>Pseudomonas</taxon>
        <taxon>Pseudomonas syringae</taxon>
    </lineage>
</organism>
<evidence type="ECO:0000256" key="3">
    <source>
        <dbReference type="ARBA" id="ARBA00050130"/>
    </source>
</evidence>
<evidence type="ECO:0000313" key="17">
    <source>
        <dbReference type="EMBL" id="GBH07986.1"/>
    </source>
</evidence>
<keyword evidence="17" id="KW-0808">Transferase</keyword>
<dbReference type="GO" id="GO:0004067">
    <property type="term" value="F:asparaginase activity"/>
    <property type="evidence" value="ECO:0007669"/>
    <property type="project" value="UniProtKB-UniRule"/>
</dbReference>
<dbReference type="SUPFAM" id="SSF53774">
    <property type="entry name" value="Glutaminase/Asparaginase"/>
    <property type="match status" value="1"/>
</dbReference>
<feature type="domain" description="L-asparaginase N-terminal" evidence="15">
    <location>
        <begin position="40"/>
        <end position="232"/>
    </location>
</feature>
<dbReference type="CDD" id="cd08964">
    <property type="entry name" value="L-asparaginase_II"/>
    <property type="match status" value="1"/>
</dbReference>
<evidence type="ECO:0000256" key="8">
    <source>
        <dbReference type="ARBA" id="ARBA00084074"/>
    </source>
</evidence>
<evidence type="ECO:0000259" key="15">
    <source>
        <dbReference type="Pfam" id="PF00710"/>
    </source>
</evidence>
<evidence type="ECO:0000256" key="14">
    <source>
        <dbReference type="SAM" id="SignalP"/>
    </source>
</evidence>
<dbReference type="InterPro" id="IPR020827">
    <property type="entry name" value="Asparaginase/glutaminase_AS1"/>
</dbReference>
<dbReference type="Gene3D" id="3.40.50.1170">
    <property type="entry name" value="L-asparaginase, N-terminal domain"/>
    <property type="match status" value="1"/>
</dbReference>
<accession>A0A2V0Q5N0</accession>
<proteinExistence type="inferred from homology"/>
<feature type="domain" description="Asparaginase/glutaminase C-terminal" evidence="16">
    <location>
        <begin position="251"/>
        <end position="354"/>
    </location>
</feature>
<dbReference type="Pfam" id="PF00710">
    <property type="entry name" value="Asparaginase"/>
    <property type="match status" value="1"/>
</dbReference>
<dbReference type="InterPro" id="IPR027475">
    <property type="entry name" value="Asparaginase/glutaminase_AS2"/>
</dbReference>
<dbReference type="Pfam" id="PF17763">
    <property type="entry name" value="Asparaginase_C"/>
    <property type="match status" value="1"/>
</dbReference>